<organism evidence="2 3">
    <name type="scientific">Botryotinia convoluta</name>
    <dbReference type="NCBI Taxonomy" id="54673"/>
    <lineage>
        <taxon>Eukaryota</taxon>
        <taxon>Fungi</taxon>
        <taxon>Dikarya</taxon>
        <taxon>Ascomycota</taxon>
        <taxon>Pezizomycotina</taxon>
        <taxon>Leotiomycetes</taxon>
        <taxon>Helotiales</taxon>
        <taxon>Sclerotiniaceae</taxon>
        <taxon>Botryotinia</taxon>
    </lineage>
</organism>
<name>A0A4Z1J5P1_9HELO</name>
<sequence length="132" mass="15020">MVNNVNQLRKLILETGDKYSDLIIRFQGEACRVHRNVICVQSEFLTTMDGTNCEILLDSDEADLAIFQNMVRFFYRCSHGDEHGLIALTQLYIVGGKWSIPFPKKSAASKVEILLDACSRRAHLPRMQSLKC</sequence>
<evidence type="ECO:0000313" key="3">
    <source>
        <dbReference type="Proteomes" id="UP000297527"/>
    </source>
</evidence>
<dbReference type="OrthoDB" id="6359816at2759"/>
<dbReference type="InterPro" id="IPR011333">
    <property type="entry name" value="SKP1/BTB/POZ_sf"/>
</dbReference>
<dbReference type="SUPFAM" id="SSF54695">
    <property type="entry name" value="POZ domain"/>
    <property type="match status" value="1"/>
</dbReference>
<dbReference type="Proteomes" id="UP000297527">
    <property type="component" value="Unassembled WGS sequence"/>
</dbReference>
<dbReference type="Pfam" id="PF00651">
    <property type="entry name" value="BTB"/>
    <property type="match status" value="1"/>
</dbReference>
<protein>
    <recommendedName>
        <fullName evidence="1">BTB domain-containing protein</fullName>
    </recommendedName>
</protein>
<evidence type="ECO:0000313" key="2">
    <source>
        <dbReference type="EMBL" id="TGO64443.1"/>
    </source>
</evidence>
<keyword evidence="3" id="KW-1185">Reference proteome</keyword>
<dbReference type="Gene3D" id="3.30.710.10">
    <property type="entry name" value="Potassium Channel Kv1.1, Chain A"/>
    <property type="match status" value="1"/>
</dbReference>
<accession>A0A4Z1J5P1</accession>
<dbReference type="EMBL" id="PQXN01000007">
    <property type="protein sequence ID" value="TGO64443.1"/>
    <property type="molecule type" value="Genomic_DNA"/>
</dbReference>
<dbReference type="CDD" id="cd18186">
    <property type="entry name" value="BTB_POZ_ZBTB_KLHL-like"/>
    <property type="match status" value="1"/>
</dbReference>
<comment type="caution">
    <text evidence="2">The sequence shown here is derived from an EMBL/GenBank/DDBJ whole genome shotgun (WGS) entry which is preliminary data.</text>
</comment>
<feature type="domain" description="BTB" evidence="1">
    <location>
        <begin position="20"/>
        <end position="75"/>
    </location>
</feature>
<dbReference type="InterPro" id="IPR000210">
    <property type="entry name" value="BTB/POZ_dom"/>
</dbReference>
<reference evidence="2 3" key="1">
    <citation type="submission" date="2017-12" db="EMBL/GenBank/DDBJ databases">
        <title>Comparative genomics of Botrytis spp.</title>
        <authorList>
            <person name="Valero-Jimenez C.A."/>
            <person name="Tapia P."/>
            <person name="Veloso J."/>
            <person name="Silva-Moreno E."/>
            <person name="Staats M."/>
            <person name="Valdes J.H."/>
            <person name="Van Kan J.A.L."/>
        </authorList>
    </citation>
    <scope>NUCLEOTIDE SEQUENCE [LARGE SCALE GENOMIC DNA]</scope>
    <source>
        <strain evidence="2 3">MUCL11595</strain>
    </source>
</reference>
<dbReference type="PROSITE" id="PS50097">
    <property type="entry name" value="BTB"/>
    <property type="match status" value="1"/>
</dbReference>
<evidence type="ECO:0000259" key="1">
    <source>
        <dbReference type="PROSITE" id="PS50097"/>
    </source>
</evidence>
<gene>
    <name evidence="2" type="ORF">BCON_0007g00930</name>
</gene>
<dbReference type="AlphaFoldDB" id="A0A4Z1J5P1"/>
<proteinExistence type="predicted"/>